<comment type="caution">
    <text evidence="11">The sequence shown here is derived from an EMBL/GenBank/DDBJ whole genome shotgun (WGS) entry which is preliminary data.</text>
</comment>
<evidence type="ECO:0000256" key="3">
    <source>
        <dbReference type="ARBA" id="ARBA00022741"/>
    </source>
</evidence>
<dbReference type="EMBL" id="SIDB01000002">
    <property type="protein sequence ID" value="KAI3436321.1"/>
    <property type="molecule type" value="Genomic_DNA"/>
</dbReference>
<comment type="function">
    <text evidence="8">Inositol phosphate kinase with a broad substrate specificity.</text>
</comment>
<feature type="region of interest" description="Disordered" evidence="9">
    <location>
        <begin position="179"/>
        <end position="226"/>
    </location>
</feature>
<dbReference type="Gene3D" id="3.30.470.160">
    <property type="entry name" value="Inositol polyphosphate kinase"/>
    <property type="match status" value="1"/>
</dbReference>
<dbReference type="PANTHER" id="PTHR12400">
    <property type="entry name" value="INOSITOL POLYPHOSPHATE KINASE"/>
    <property type="match status" value="1"/>
</dbReference>
<keyword evidence="2 8" id="KW-0808">Transferase</keyword>
<comment type="catalytic activity">
    <reaction evidence="7 8">
        <text>1D-myo-inositol 1,3,4,6-tetrakisphosphate + ATP = 1D-myo-inositol 1,3,4,5,6-pentakisphosphate + ADP + H(+)</text>
        <dbReference type="Rhea" id="RHEA:12717"/>
        <dbReference type="ChEBI" id="CHEBI:15378"/>
        <dbReference type="ChEBI" id="CHEBI:30616"/>
        <dbReference type="ChEBI" id="CHEBI:57660"/>
        <dbReference type="ChEBI" id="CHEBI:57733"/>
        <dbReference type="ChEBI" id="CHEBI:456216"/>
        <dbReference type="EC" id="2.7.1.140"/>
    </reaction>
</comment>
<dbReference type="InterPro" id="IPR005522">
    <property type="entry name" value="IPK"/>
</dbReference>
<dbReference type="SUPFAM" id="SSF56104">
    <property type="entry name" value="SAICAR synthase-like"/>
    <property type="match status" value="1"/>
</dbReference>
<keyword evidence="4 8" id="KW-0418">Kinase</keyword>
<dbReference type="GO" id="GO:0051765">
    <property type="term" value="F:inositol tetrakisphosphate kinase activity"/>
    <property type="evidence" value="ECO:0007669"/>
    <property type="project" value="TreeGrafter"/>
</dbReference>
<feature type="chain" id="PRO_5039001013" description="Inositol polyphosphate multikinase" evidence="10">
    <location>
        <begin position="19"/>
        <end position="693"/>
    </location>
</feature>
<evidence type="ECO:0000256" key="2">
    <source>
        <dbReference type="ARBA" id="ARBA00022679"/>
    </source>
</evidence>
<feature type="signal peptide" evidence="10">
    <location>
        <begin position="1"/>
        <end position="18"/>
    </location>
</feature>
<evidence type="ECO:0000256" key="8">
    <source>
        <dbReference type="RuleBase" id="RU363090"/>
    </source>
</evidence>
<dbReference type="EC" id="2.7.1.151" evidence="8"/>
<dbReference type="GO" id="GO:0005524">
    <property type="term" value="F:ATP binding"/>
    <property type="evidence" value="ECO:0007669"/>
    <property type="project" value="UniProtKB-KW"/>
</dbReference>
<evidence type="ECO:0000256" key="4">
    <source>
        <dbReference type="ARBA" id="ARBA00022777"/>
    </source>
</evidence>
<dbReference type="GO" id="GO:0005737">
    <property type="term" value="C:cytoplasm"/>
    <property type="evidence" value="ECO:0007669"/>
    <property type="project" value="TreeGrafter"/>
</dbReference>
<feature type="region of interest" description="Disordered" evidence="9">
    <location>
        <begin position="285"/>
        <end position="306"/>
    </location>
</feature>
<dbReference type="Pfam" id="PF03770">
    <property type="entry name" value="IPK"/>
    <property type="match status" value="1"/>
</dbReference>
<accession>A0A9D4Z0P1</accession>
<evidence type="ECO:0000256" key="6">
    <source>
        <dbReference type="ARBA" id="ARBA00036164"/>
    </source>
</evidence>
<keyword evidence="3 8" id="KW-0547">Nucleotide-binding</keyword>
<keyword evidence="5 8" id="KW-0067">ATP-binding</keyword>
<dbReference type="AlphaFoldDB" id="A0A9D4Z0P1"/>
<keyword evidence="12" id="KW-1185">Reference proteome</keyword>
<protein>
    <recommendedName>
        <fullName evidence="8">Inositol polyphosphate multikinase</fullName>
        <ecNumber evidence="8">2.7.1.140</ecNumber>
        <ecNumber evidence="8">2.7.1.151</ecNumber>
    </recommendedName>
</protein>
<dbReference type="GO" id="GO:0032958">
    <property type="term" value="P:inositol phosphate biosynthetic process"/>
    <property type="evidence" value="ECO:0007669"/>
    <property type="project" value="InterPro"/>
</dbReference>
<evidence type="ECO:0000313" key="11">
    <source>
        <dbReference type="EMBL" id="KAI3436321.1"/>
    </source>
</evidence>
<reference evidence="11" key="2">
    <citation type="submission" date="2020-11" db="EMBL/GenBank/DDBJ databases">
        <authorList>
            <person name="Cecchin M."/>
            <person name="Marcolungo L."/>
            <person name="Rossato M."/>
            <person name="Girolomoni L."/>
            <person name="Cosentino E."/>
            <person name="Cuine S."/>
            <person name="Li-Beisson Y."/>
            <person name="Delledonne M."/>
            <person name="Ballottari M."/>
        </authorList>
    </citation>
    <scope>NUCLEOTIDE SEQUENCE</scope>
    <source>
        <strain evidence="11">211/11P</strain>
        <tissue evidence="11">Whole cell</tissue>
    </source>
</reference>
<evidence type="ECO:0000256" key="7">
    <source>
        <dbReference type="ARBA" id="ARBA00036525"/>
    </source>
</evidence>
<evidence type="ECO:0000313" key="12">
    <source>
        <dbReference type="Proteomes" id="UP001055712"/>
    </source>
</evidence>
<proteinExistence type="inferred from homology"/>
<comment type="similarity">
    <text evidence="1 8">Belongs to the inositol phosphokinase (IPK) family.</text>
</comment>
<evidence type="ECO:0000256" key="10">
    <source>
        <dbReference type="SAM" id="SignalP"/>
    </source>
</evidence>
<dbReference type="GO" id="GO:0005634">
    <property type="term" value="C:nucleus"/>
    <property type="evidence" value="ECO:0007669"/>
    <property type="project" value="TreeGrafter"/>
</dbReference>
<dbReference type="Proteomes" id="UP001055712">
    <property type="component" value="Unassembled WGS sequence"/>
</dbReference>
<comment type="catalytic activity">
    <reaction evidence="6 8">
        <text>1D-myo-inositol 1,4,5-trisphosphate + 2 ATP = 1D-myo-inositol 1,3,4,5,6-pentakisphosphate + 2 ADP + 2 H(+)</text>
        <dbReference type="Rhea" id="RHEA:32359"/>
        <dbReference type="ChEBI" id="CHEBI:15378"/>
        <dbReference type="ChEBI" id="CHEBI:30616"/>
        <dbReference type="ChEBI" id="CHEBI:57733"/>
        <dbReference type="ChEBI" id="CHEBI:203600"/>
        <dbReference type="ChEBI" id="CHEBI:456216"/>
        <dbReference type="EC" id="2.7.1.151"/>
    </reaction>
</comment>
<evidence type="ECO:0000256" key="1">
    <source>
        <dbReference type="ARBA" id="ARBA00007374"/>
    </source>
</evidence>
<organism evidence="11 12">
    <name type="scientific">Chlorella vulgaris</name>
    <name type="common">Green alga</name>
    <dbReference type="NCBI Taxonomy" id="3077"/>
    <lineage>
        <taxon>Eukaryota</taxon>
        <taxon>Viridiplantae</taxon>
        <taxon>Chlorophyta</taxon>
        <taxon>core chlorophytes</taxon>
        <taxon>Trebouxiophyceae</taxon>
        <taxon>Chlorellales</taxon>
        <taxon>Chlorellaceae</taxon>
        <taxon>Chlorella clade</taxon>
        <taxon>Chlorella</taxon>
    </lineage>
</organism>
<dbReference type="InterPro" id="IPR038286">
    <property type="entry name" value="IPK_sf"/>
</dbReference>
<gene>
    <name evidence="11" type="ORF">D9Q98_002374</name>
</gene>
<dbReference type="GO" id="GO:0008440">
    <property type="term" value="F:inositol-1,4,5-trisphosphate 3-kinase activity"/>
    <property type="evidence" value="ECO:0007669"/>
    <property type="project" value="TreeGrafter"/>
</dbReference>
<feature type="compositionally biased region" description="Low complexity" evidence="9">
    <location>
        <begin position="331"/>
        <end position="342"/>
    </location>
</feature>
<name>A0A9D4Z0P1_CHLVU</name>
<dbReference type="EC" id="2.7.1.140" evidence="8"/>
<feature type="region of interest" description="Disordered" evidence="9">
    <location>
        <begin position="320"/>
        <end position="351"/>
    </location>
</feature>
<evidence type="ECO:0000256" key="5">
    <source>
        <dbReference type="ARBA" id="ARBA00022840"/>
    </source>
</evidence>
<reference evidence="11" key="1">
    <citation type="journal article" date="2019" name="Plant J.">
        <title>Chlorella vulgaris genome assembly and annotation reveals the molecular basis for metabolic acclimation to high light conditions.</title>
        <authorList>
            <person name="Cecchin M."/>
            <person name="Marcolungo L."/>
            <person name="Rossato M."/>
            <person name="Girolomoni L."/>
            <person name="Cosentino E."/>
            <person name="Cuine S."/>
            <person name="Li-Beisson Y."/>
            <person name="Delledonne M."/>
            <person name="Ballottari M."/>
        </authorList>
    </citation>
    <scope>NUCLEOTIDE SEQUENCE</scope>
    <source>
        <strain evidence="11">211/11P</strain>
    </source>
</reference>
<keyword evidence="10" id="KW-0732">Signal</keyword>
<sequence>MNFYTALSFVLLLGGTSASIARASALREAPPSLRPCQHQVAGHLFEDGKAGSLIDDRGHFYKPLQRGPRGDRERAFYDTVAASIRAEQQAAAQAAAVPLQALLPHSLPVAVPVGGSHSAAASAAAADDKAVAALPWHQRRLRQLFPSFRGSLKERGPMAIMQRDELGLLSGRVLAKLGLLGGNSSQPPKPAREQQRRQQHAQQCTVQEAGEEGEESFGEPSSSLSWQGEEVVEVDLQHHDLRLGRSPDSDDLASTGSQLMEAFHEGPCANGGTCPRDGVRLQATAQQYSSSEKHEGCSSSGQQCGMAHLAGDEQQEAQAGIPEGSAGPHHQQQQQQQQQQEQGNTPTVHEPVSQQAVDAYSLPEHAQVAALLGQPTSGCLSVGSNSKPFRSPFVSELLHHSHPPGPLEAQQKQAGNLAAASGMLVADALALQRVARAPSASNETFWLRDDGHGGAGGNGSGSYSAISRLPFSIRNAPLLRMIPKYYGVAAHDEQRTLLELEDLARAYRHPCIIDIKVGFRTWYPHAEERYIQRCRGKDASTTQAALGFKICGMQVFRHGAGGYWRASKRWCKTLPVELVDKALLSFAHNDHGLRPADVYGGAAGAIAQLEALEAWFSVQQDFHFYSSSVLLLYEGDANCEEEAKVGVRMVDFAHTFQTEGRERDTNFLAGLRALLARLRAVVHSTVAQDLAAV</sequence>
<dbReference type="PANTHER" id="PTHR12400:SF51">
    <property type="entry name" value="INOSITOL POLYPHOSPHATE MULTIKINASE"/>
    <property type="match status" value="1"/>
</dbReference>
<evidence type="ECO:0000256" key="9">
    <source>
        <dbReference type="SAM" id="MobiDB-lite"/>
    </source>
</evidence>
<dbReference type="OrthoDB" id="5958943at2759"/>